<keyword evidence="1" id="KW-0812">Transmembrane</keyword>
<dbReference type="EMBL" id="ML992502">
    <property type="protein sequence ID" value="KAF2226590.1"/>
    <property type="molecule type" value="Genomic_DNA"/>
</dbReference>
<proteinExistence type="predicted"/>
<protein>
    <submittedName>
        <fullName evidence="2">Uncharacterized protein</fullName>
    </submittedName>
</protein>
<organism evidence="2 3">
    <name type="scientific">Elsinoe ampelina</name>
    <dbReference type="NCBI Taxonomy" id="302913"/>
    <lineage>
        <taxon>Eukaryota</taxon>
        <taxon>Fungi</taxon>
        <taxon>Dikarya</taxon>
        <taxon>Ascomycota</taxon>
        <taxon>Pezizomycotina</taxon>
        <taxon>Dothideomycetes</taxon>
        <taxon>Dothideomycetidae</taxon>
        <taxon>Myriangiales</taxon>
        <taxon>Elsinoaceae</taxon>
        <taxon>Elsinoe</taxon>
    </lineage>
</organism>
<evidence type="ECO:0000256" key="1">
    <source>
        <dbReference type="SAM" id="Phobius"/>
    </source>
</evidence>
<evidence type="ECO:0000313" key="3">
    <source>
        <dbReference type="Proteomes" id="UP000799538"/>
    </source>
</evidence>
<gene>
    <name evidence="2" type="ORF">BDZ85DRAFT_278532</name>
</gene>
<accession>A0A6A6GM38</accession>
<dbReference type="Proteomes" id="UP000799538">
    <property type="component" value="Unassembled WGS sequence"/>
</dbReference>
<feature type="transmembrane region" description="Helical" evidence="1">
    <location>
        <begin position="6"/>
        <end position="34"/>
    </location>
</feature>
<keyword evidence="3" id="KW-1185">Reference proteome</keyword>
<reference evidence="3" key="1">
    <citation type="journal article" date="2020" name="Stud. Mycol.">
        <title>101 Dothideomycetes genomes: A test case for predicting lifestyles and emergence of pathogens.</title>
        <authorList>
            <person name="Haridas S."/>
            <person name="Albert R."/>
            <person name="Binder M."/>
            <person name="Bloem J."/>
            <person name="LaButti K."/>
            <person name="Salamov A."/>
            <person name="Andreopoulos B."/>
            <person name="Baker S."/>
            <person name="Barry K."/>
            <person name="Bills G."/>
            <person name="Bluhm B."/>
            <person name="Cannon C."/>
            <person name="Castanera R."/>
            <person name="Culley D."/>
            <person name="Daum C."/>
            <person name="Ezra D."/>
            <person name="Gonzalez J."/>
            <person name="Henrissat B."/>
            <person name="Kuo A."/>
            <person name="Liang C."/>
            <person name="Lipzen A."/>
            <person name="Lutzoni F."/>
            <person name="Magnuson J."/>
            <person name="Mondo S."/>
            <person name="Nolan M."/>
            <person name="Ohm R."/>
            <person name="Pangilinan J."/>
            <person name="Park H.-J."/>
            <person name="Ramirez L."/>
            <person name="Alfaro M."/>
            <person name="Sun H."/>
            <person name="Tritt A."/>
            <person name="Yoshinaga Y."/>
            <person name="Zwiers L.-H."/>
            <person name="Turgeon B."/>
            <person name="Goodwin S."/>
            <person name="Spatafora J."/>
            <person name="Crous P."/>
            <person name="Grigoriev I."/>
        </authorList>
    </citation>
    <scope>NUCLEOTIDE SEQUENCE [LARGE SCALE GENOMIC DNA]</scope>
    <source>
        <strain evidence="3">CECT 20119</strain>
    </source>
</reference>
<dbReference type="AlphaFoldDB" id="A0A6A6GM38"/>
<keyword evidence="1" id="KW-1133">Transmembrane helix</keyword>
<evidence type="ECO:0000313" key="2">
    <source>
        <dbReference type="EMBL" id="KAF2226590.1"/>
    </source>
</evidence>
<name>A0A6A6GM38_9PEZI</name>
<dbReference type="OrthoDB" id="3938969at2759"/>
<keyword evidence="1" id="KW-0472">Membrane</keyword>
<sequence>MCGHHTSLAVIVVPAVLGGLALKLAIIGGLVGWLRHHEHKERRTLANLEQSAKTHIEEKTVIIENRGPQGGAVGVAEVITTGPAGTAVTTSPTVAGGAVIVSTTTAGIPGGVVKVEPGKTAIVKAEHPVGKPEEAKIVSTTHQ</sequence>